<comment type="caution">
    <text evidence="1">The sequence shown here is derived from an EMBL/GenBank/DDBJ whole genome shotgun (WGS) entry which is preliminary data.</text>
</comment>
<name>A0AA86UEL1_9EUKA</name>
<protein>
    <submittedName>
        <fullName evidence="2">Hypothetical_protein</fullName>
    </submittedName>
</protein>
<evidence type="ECO:0000313" key="1">
    <source>
        <dbReference type="EMBL" id="CAI9952644.1"/>
    </source>
</evidence>
<dbReference type="EMBL" id="CAXDID020000018">
    <property type="protein sequence ID" value="CAL5985085.1"/>
    <property type="molecule type" value="Genomic_DNA"/>
</dbReference>
<dbReference type="EMBL" id="CATOUU010000834">
    <property type="protein sequence ID" value="CAI9952644.1"/>
    <property type="molecule type" value="Genomic_DNA"/>
</dbReference>
<gene>
    <name evidence="1" type="ORF">HINF_LOCUS40289</name>
    <name evidence="2" type="ORF">HINF_LOCUS8546</name>
</gene>
<dbReference type="Proteomes" id="UP001642409">
    <property type="component" value="Unassembled WGS sequence"/>
</dbReference>
<organism evidence="1">
    <name type="scientific">Hexamita inflata</name>
    <dbReference type="NCBI Taxonomy" id="28002"/>
    <lineage>
        <taxon>Eukaryota</taxon>
        <taxon>Metamonada</taxon>
        <taxon>Diplomonadida</taxon>
        <taxon>Hexamitidae</taxon>
        <taxon>Hexamitinae</taxon>
        <taxon>Hexamita</taxon>
    </lineage>
</organism>
<evidence type="ECO:0000313" key="2">
    <source>
        <dbReference type="EMBL" id="CAL5985085.1"/>
    </source>
</evidence>
<proteinExistence type="predicted"/>
<keyword evidence="3" id="KW-1185">Reference proteome</keyword>
<reference evidence="2 3" key="2">
    <citation type="submission" date="2024-07" db="EMBL/GenBank/DDBJ databases">
        <authorList>
            <person name="Akdeniz Z."/>
        </authorList>
    </citation>
    <scope>NUCLEOTIDE SEQUENCE [LARGE SCALE GENOMIC DNA]</scope>
</reference>
<dbReference type="AlphaFoldDB" id="A0AA86UEL1"/>
<reference evidence="1" key="1">
    <citation type="submission" date="2023-06" db="EMBL/GenBank/DDBJ databases">
        <authorList>
            <person name="Kurt Z."/>
        </authorList>
    </citation>
    <scope>NUCLEOTIDE SEQUENCE</scope>
</reference>
<accession>A0AA86UEL1</accession>
<sequence length="203" mass="24446">MNIHAKLTDTMCTEVFKEILTIFLKTSMKNKTSKELCLIIDNLNDSTEFWRLVENKILSHNQFITHTRLYYRMHYKQALYSEKLNEADCQYLEQYYEEHDLTISELVQQLMGSYFKYRDIFPYEVNRMLHKIQQQQKKRREELNSTTIDNLEYENKENNQLKQNQKNRTTHNSKIVILSYAQYQIRTTVLISDSTIGTIKHVI</sequence>
<evidence type="ECO:0000313" key="3">
    <source>
        <dbReference type="Proteomes" id="UP001642409"/>
    </source>
</evidence>